<evidence type="ECO:0000256" key="2">
    <source>
        <dbReference type="ARBA" id="ARBA00008566"/>
    </source>
</evidence>
<dbReference type="OrthoDB" id="1099at2759"/>
<feature type="transmembrane region" description="Helical" evidence="8">
    <location>
        <begin position="242"/>
        <end position="263"/>
    </location>
</feature>
<evidence type="ECO:0000256" key="1">
    <source>
        <dbReference type="ARBA" id="ARBA00004651"/>
    </source>
</evidence>
<evidence type="ECO:0000256" key="4">
    <source>
        <dbReference type="ARBA" id="ARBA00022475"/>
    </source>
</evidence>
<evidence type="ECO:0000256" key="8">
    <source>
        <dbReference type="SAM" id="Phobius"/>
    </source>
</evidence>
<keyword evidence="7 8" id="KW-0472">Membrane</keyword>
<dbReference type="PANTHER" id="PTHR31686">
    <property type="match status" value="1"/>
</dbReference>
<evidence type="ECO:0000256" key="5">
    <source>
        <dbReference type="ARBA" id="ARBA00022692"/>
    </source>
</evidence>
<dbReference type="Pfam" id="PF03595">
    <property type="entry name" value="SLAC1"/>
    <property type="match status" value="1"/>
</dbReference>
<dbReference type="PANTHER" id="PTHR31686:SF1">
    <property type="entry name" value="SULFITE EFFLUX PUMP SSU1"/>
    <property type="match status" value="1"/>
</dbReference>
<keyword evidence="6 8" id="KW-1133">Transmembrane helix</keyword>
<dbReference type="KEGG" id="ctp:CTRG_05905"/>
<dbReference type="Gene3D" id="1.50.10.150">
    <property type="entry name" value="Voltage-dependent anion channel"/>
    <property type="match status" value="1"/>
</dbReference>
<sequence>MDHESFVTSIDTKEETYLYGQSFYQRFIIQDVVKNFTPAYFVSVMGTGISSSLLYRFPYPSRWLEICGYIMFGLACVLFLINVTLFIMSCVYYKGRFTSYHVDPSRSVYMGSFSMGYITIVNFITIITKGKHVYLVWILWWIAVASAIYTAFIVVYFSFMSKLNSVELDAKLNANILLPIVTITVVSSCGHNIEMELHSINETIVTMLTSFMLWCLSVSLAMMIITIYISRLIIHKIPNTQIIMTGFLPVGFLGQSSYSVYLFGSNLNQLIPKELLYGKIFLCICGFFSLFLVCLGYFMLFVAIISIFSKIKPFARTPHHEHTNRYGLLKLNKSFWSMTFPLGTMSLSNTIIGGGEVGNYPLLTFKIMGCIFAVACIVITTSCCIGVVLYSIKKLRLDYINSYKYNNNCIA</sequence>
<evidence type="ECO:0000256" key="6">
    <source>
        <dbReference type="ARBA" id="ARBA00022989"/>
    </source>
</evidence>
<gene>
    <name evidence="9" type="ORF">CTRG_05905</name>
</gene>
<dbReference type="GeneID" id="8296020"/>
<feature type="transmembrane region" description="Helical" evidence="8">
    <location>
        <begin position="39"/>
        <end position="57"/>
    </location>
</feature>
<dbReference type="InterPro" id="IPR038665">
    <property type="entry name" value="Voltage-dep_anion_channel_sf"/>
</dbReference>
<keyword evidence="10" id="KW-1185">Reference proteome</keyword>
<evidence type="ECO:0000313" key="10">
    <source>
        <dbReference type="Proteomes" id="UP000002037"/>
    </source>
</evidence>
<protein>
    <recommendedName>
        <fullName evidence="11">Sulfite efflux pump SSU1</fullName>
    </recommendedName>
</protein>
<feature type="transmembrane region" description="Helical" evidence="8">
    <location>
        <begin position="134"/>
        <end position="159"/>
    </location>
</feature>
<reference evidence="9 10" key="1">
    <citation type="journal article" date="2009" name="Nature">
        <title>Evolution of pathogenicity and sexual reproduction in eight Candida genomes.</title>
        <authorList>
            <person name="Butler G."/>
            <person name="Rasmussen M.D."/>
            <person name="Lin M.F."/>
            <person name="Santos M.A."/>
            <person name="Sakthikumar S."/>
            <person name="Munro C.A."/>
            <person name="Rheinbay E."/>
            <person name="Grabherr M."/>
            <person name="Forche A."/>
            <person name="Reedy J.L."/>
            <person name="Agrafioti I."/>
            <person name="Arnaud M.B."/>
            <person name="Bates S."/>
            <person name="Brown A.J."/>
            <person name="Brunke S."/>
            <person name="Costanzo M.C."/>
            <person name="Fitzpatrick D.A."/>
            <person name="de Groot P.W."/>
            <person name="Harris D."/>
            <person name="Hoyer L.L."/>
            <person name="Hube B."/>
            <person name="Klis F.M."/>
            <person name="Kodira C."/>
            <person name="Lennard N."/>
            <person name="Logue M.E."/>
            <person name="Martin R."/>
            <person name="Neiman A.M."/>
            <person name="Nikolaou E."/>
            <person name="Quail M.A."/>
            <person name="Quinn J."/>
            <person name="Santos M.C."/>
            <person name="Schmitzberger F.F."/>
            <person name="Sherlock G."/>
            <person name="Shah P."/>
            <person name="Silverstein K.A."/>
            <person name="Skrzypek M.S."/>
            <person name="Soll D."/>
            <person name="Staggs R."/>
            <person name="Stansfield I."/>
            <person name="Stumpf M.P."/>
            <person name="Sudbery P.E."/>
            <person name="Srikantha T."/>
            <person name="Zeng Q."/>
            <person name="Berman J."/>
            <person name="Berriman M."/>
            <person name="Heitman J."/>
            <person name="Gow N.A."/>
            <person name="Lorenz M.C."/>
            <person name="Birren B.W."/>
            <person name="Kellis M."/>
            <person name="Cuomo C.A."/>
        </authorList>
    </citation>
    <scope>NUCLEOTIDE SEQUENCE [LARGE SCALE GENOMIC DNA]</scope>
    <source>
        <strain evidence="10">ATCC MYA-3404 / T1</strain>
    </source>
</reference>
<proteinExistence type="inferred from homology"/>
<keyword evidence="4" id="KW-1003">Cell membrane</keyword>
<dbReference type="InterPro" id="IPR004695">
    <property type="entry name" value="SLAC1/Mae1/Ssu1/TehA"/>
</dbReference>
<evidence type="ECO:0000313" key="9">
    <source>
        <dbReference type="EMBL" id="EER30506.1"/>
    </source>
</evidence>
<keyword evidence="3" id="KW-0813">Transport</keyword>
<name>C5MIL2_CANTT</name>
<dbReference type="eggNOG" id="ENOG502QT02">
    <property type="taxonomic scope" value="Eukaryota"/>
</dbReference>
<feature type="transmembrane region" description="Helical" evidence="8">
    <location>
        <begin position="275"/>
        <end position="308"/>
    </location>
</feature>
<feature type="transmembrane region" description="Helical" evidence="8">
    <location>
        <begin position="365"/>
        <end position="392"/>
    </location>
</feature>
<evidence type="ECO:0008006" key="11">
    <source>
        <dbReference type="Google" id="ProtNLM"/>
    </source>
</evidence>
<dbReference type="EMBL" id="GG692404">
    <property type="protein sequence ID" value="EER30506.1"/>
    <property type="molecule type" value="Genomic_DNA"/>
</dbReference>
<evidence type="ECO:0000256" key="7">
    <source>
        <dbReference type="ARBA" id="ARBA00023136"/>
    </source>
</evidence>
<dbReference type="Proteomes" id="UP000002037">
    <property type="component" value="Unassembled WGS sequence"/>
</dbReference>
<dbReference type="AlphaFoldDB" id="C5MIL2"/>
<comment type="similarity">
    <text evidence="2">Belongs to the tellurite-resistance/dicarboxylate transporter (TDT) family.</text>
</comment>
<feature type="transmembrane region" description="Helical" evidence="8">
    <location>
        <begin position="335"/>
        <end position="353"/>
    </location>
</feature>
<feature type="transmembrane region" description="Helical" evidence="8">
    <location>
        <begin position="108"/>
        <end position="127"/>
    </location>
</feature>
<keyword evidence="5 8" id="KW-0812">Transmembrane</keyword>
<dbReference type="GO" id="GO:0000319">
    <property type="term" value="F:sulfite transmembrane transporter activity"/>
    <property type="evidence" value="ECO:0007669"/>
    <property type="project" value="TreeGrafter"/>
</dbReference>
<dbReference type="HOGENOM" id="CLU_030057_6_2_1"/>
<organism evidence="9 10">
    <name type="scientific">Candida tropicalis (strain ATCC MYA-3404 / T1)</name>
    <name type="common">Yeast</name>
    <dbReference type="NCBI Taxonomy" id="294747"/>
    <lineage>
        <taxon>Eukaryota</taxon>
        <taxon>Fungi</taxon>
        <taxon>Dikarya</taxon>
        <taxon>Ascomycota</taxon>
        <taxon>Saccharomycotina</taxon>
        <taxon>Pichiomycetes</taxon>
        <taxon>Debaryomycetaceae</taxon>
        <taxon>Candida/Lodderomyces clade</taxon>
        <taxon>Candida</taxon>
    </lineage>
</organism>
<dbReference type="VEuPathDB" id="FungiDB:CTRG_05905"/>
<comment type="subcellular location">
    <subcellularLocation>
        <location evidence="1">Cell membrane</location>
        <topology evidence="1">Multi-pass membrane protein</topology>
    </subcellularLocation>
</comment>
<evidence type="ECO:0000256" key="3">
    <source>
        <dbReference type="ARBA" id="ARBA00022448"/>
    </source>
</evidence>
<dbReference type="InterPro" id="IPR051629">
    <property type="entry name" value="Sulfite_efflux_TDT"/>
</dbReference>
<accession>C5MIL2</accession>
<feature type="transmembrane region" description="Helical" evidence="8">
    <location>
        <begin position="211"/>
        <end position="230"/>
    </location>
</feature>
<feature type="transmembrane region" description="Helical" evidence="8">
    <location>
        <begin position="69"/>
        <end position="88"/>
    </location>
</feature>
<dbReference type="FunFam" id="1.50.10.150:FF:000004">
    <property type="entry name" value="Malic acid transporter"/>
    <property type="match status" value="1"/>
</dbReference>
<dbReference type="GO" id="GO:0005886">
    <property type="term" value="C:plasma membrane"/>
    <property type="evidence" value="ECO:0007669"/>
    <property type="project" value="UniProtKB-SubCell"/>
</dbReference>
<dbReference type="RefSeq" id="XP_002546427.1">
    <property type="nucleotide sequence ID" value="XM_002546381.1"/>
</dbReference>
<dbReference type="CDD" id="cd09318">
    <property type="entry name" value="TDT_SSU1"/>
    <property type="match status" value="1"/>
</dbReference>